<proteinExistence type="predicted"/>
<name>A0A977PJU7_9CREN</name>
<protein>
    <submittedName>
        <fullName evidence="1">Uncharacterized protein</fullName>
    </submittedName>
</protein>
<accession>A0A977PJU7</accession>
<keyword evidence="2" id="KW-1185">Reference proteome</keyword>
<dbReference type="Proteomes" id="UP001063698">
    <property type="component" value="Chromosome"/>
</dbReference>
<evidence type="ECO:0000313" key="1">
    <source>
        <dbReference type="EMBL" id="UXD21257.1"/>
    </source>
</evidence>
<evidence type="ECO:0000313" key="2">
    <source>
        <dbReference type="Proteomes" id="UP001063698"/>
    </source>
</evidence>
<reference evidence="1" key="1">
    <citation type="submission" date="2013-11" db="EMBL/GenBank/DDBJ databases">
        <title>Comparative genomics of Ignicoccus.</title>
        <authorList>
            <person name="Podar M."/>
        </authorList>
    </citation>
    <scope>NUCLEOTIDE SEQUENCE</scope>
    <source>
        <strain evidence="1">DSM 13166</strain>
    </source>
</reference>
<organism evidence="1 2">
    <name type="scientific">Ignicoccus pacificus DSM 13166</name>
    <dbReference type="NCBI Taxonomy" id="940294"/>
    <lineage>
        <taxon>Archaea</taxon>
        <taxon>Thermoproteota</taxon>
        <taxon>Thermoprotei</taxon>
        <taxon>Desulfurococcales</taxon>
        <taxon>Desulfurococcaceae</taxon>
        <taxon>Ignicoccus</taxon>
    </lineage>
</organism>
<dbReference type="AlphaFoldDB" id="A0A977PJU7"/>
<gene>
    <name evidence="1" type="ORF">IPA_01855</name>
</gene>
<dbReference type="KEGG" id="ipc:IPA_01855"/>
<dbReference type="EMBL" id="CP006868">
    <property type="protein sequence ID" value="UXD21257.1"/>
    <property type="molecule type" value="Genomic_DNA"/>
</dbReference>
<sequence>MMRPIHAQGYYNVYLNGSEWRIWEVVNYYYYDEKAELAELVHRPFEYRKEIETVWQNMQRELDKEKVRINGERVRVIVKNTSLEFVGFAEIPYYTFILEFKGPVREGLNCFENEFEGGEAEYDYEAFWLLPPGWRFEVAETSCEYDIPDEEGRILMLWCRKGDKIKGYERICWKRAR</sequence>